<dbReference type="RefSeq" id="WP_367625014.1">
    <property type="nucleotide sequence ID" value="NZ_JBFNQD010000006.1"/>
</dbReference>
<feature type="domain" description="NAD-dependent epimerase/dehydratase" evidence="1">
    <location>
        <begin position="3"/>
        <end position="234"/>
    </location>
</feature>
<protein>
    <submittedName>
        <fullName evidence="2">NAD(P)-dependent oxidoreductase</fullName>
    </submittedName>
</protein>
<dbReference type="Gene3D" id="3.40.50.720">
    <property type="entry name" value="NAD(P)-binding Rossmann-like Domain"/>
    <property type="match status" value="1"/>
</dbReference>
<dbReference type="EMBL" id="JBFNQD010000006">
    <property type="protein sequence ID" value="MEW9307632.1"/>
    <property type="molecule type" value="Genomic_DNA"/>
</dbReference>
<dbReference type="Pfam" id="PF01370">
    <property type="entry name" value="Epimerase"/>
    <property type="match status" value="1"/>
</dbReference>
<dbReference type="Proteomes" id="UP001555786">
    <property type="component" value="Unassembled WGS sequence"/>
</dbReference>
<dbReference type="InterPro" id="IPR036291">
    <property type="entry name" value="NAD(P)-bd_dom_sf"/>
</dbReference>
<evidence type="ECO:0000313" key="3">
    <source>
        <dbReference type="Proteomes" id="UP001555786"/>
    </source>
</evidence>
<name>A0ABV3PPR7_9HYPH</name>
<evidence type="ECO:0000313" key="2">
    <source>
        <dbReference type="EMBL" id="MEW9307632.1"/>
    </source>
</evidence>
<dbReference type="InterPro" id="IPR051783">
    <property type="entry name" value="NAD(P)-dependent_oxidoreduct"/>
</dbReference>
<proteinExistence type="predicted"/>
<organism evidence="2 3">
    <name type="scientific">Labrys neptuniae</name>
    <dbReference type="NCBI Taxonomy" id="376174"/>
    <lineage>
        <taxon>Bacteria</taxon>
        <taxon>Pseudomonadati</taxon>
        <taxon>Pseudomonadota</taxon>
        <taxon>Alphaproteobacteria</taxon>
        <taxon>Hyphomicrobiales</taxon>
        <taxon>Xanthobacteraceae</taxon>
        <taxon>Labrys</taxon>
    </lineage>
</organism>
<evidence type="ECO:0000259" key="1">
    <source>
        <dbReference type="Pfam" id="PF01370"/>
    </source>
</evidence>
<dbReference type="PANTHER" id="PTHR48079:SF6">
    <property type="entry name" value="NAD(P)-BINDING DOMAIN-CONTAINING PROTEIN-RELATED"/>
    <property type="match status" value="1"/>
</dbReference>
<accession>A0ABV3PPR7</accession>
<gene>
    <name evidence="2" type="ORF">ABXS05_18910</name>
</gene>
<reference evidence="2 3" key="1">
    <citation type="submission" date="2024-07" db="EMBL/GenBank/DDBJ databases">
        <title>Description of Labrys sedimenti sp. nov., isolated from a diclofenac-degrading enrichment culture.</title>
        <authorList>
            <person name="Tancsics A."/>
            <person name="Csepanyi A."/>
        </authorList>
    </citation>
    <scope>NUCLEOTIDE SEQUENCE [LARGE SCALE GENOMIC DNA]</scope>
    <source>
        <strain evidence="2 3">LMG 23578</strain>
    </source>
</reference>
<dbReference type="InterPro" id="IPR001509">
    <property type="entry name" value="Epimerase_deHydtase"/>
</dbReference>
<dbReference type="SUPFAM" id="SSF51735">
    <property type="entry name" value="NAD(P)-binding Rossmann-fold domains"/>
    <property type="match status" value="1"/>
</dbReference>
<sequence>MRIFVAGATGAVGRRLVPRLIGNGHSVVGLTRTPAKAGFLQELGAEPVVADALDETAIRALVAAANPDVIVHQLTDLKGASDLRKFDRVFASSNRLRTTGTDHLLAAARDCGVKRIVAQSFCGWPYARVGGDVKVEDDPLDQDPPQELRGTLDAIRYLEHAVTTTPGLVGVALRYGGFYGSDTGVFDPAMIERIRRRRMPLIGGGTAWWSFLHIDDAAEATAAAVERGEGIYNIVDDDPAPVRAWLTEIAAMLGAKRPFSVPAWLGRLAAGQHIVVMMTESRAGSNAKAKRELDWSPRHPSWRQGFAEIIRNEAPLAT</sequence>
<dbReference type="PANTHER" id="PTHR48079">
    <property type="entry name" value="PROTEIN YEEZ"/>
    <property type="match status" value="1"/>
</dbReference>
<comment type="caution">
    <text evidence="2">The sequence shown here is derived from an EMBL/GenBank/DDBJ whole genome shotgun (WGS) entry which is preliminary data.</text>
</comment>
<keyword evidence="3" id="KW-1185">Reference proteome</keyword>